<dbReference type="Proteomes" id="UP000694888">
    <property type="component" value="Unplaced"/>
</dbReference>
<gene>
    <name evidence="14" type="primary">LOC101849254</name>
</gene>
<keyword evidence="11" id="KW-0732">Signal</keyword>
<dbReference type="RefSeq" id="XP_035828937.1">
    <property type="nucleotide sequence ID" value="XM_035973044.1"/>
</dbReference>
<keyword evidence="6 10" id="KW-1133">Transmembrane helix</keyword>
<evidence type="ECO:0000259" key="12">
    <source>
        <dbReference type="PROSITE" id="PS50268"/>
    </source>
</evidence>
<evidence type="ECO:0000256" key="10">
    <source>
        <dbReference type="SAM" id="Phobius"/>
    </source>
</evidence>
<accession>A0ABM1W2P4</accession>
<dbReference type="Gene3D" id="2.60.40.60">
    <property type="entry name" value="Cadherins"/>
    <property type="match status" value="7"/>
</dbReference>
<dbReference type="InterPro" id="IPR050971">
    <property type="entry name" value="Cadherin-domain_protein"/>
</dbReference>
<keyword evidence="5" id="KW-0130">Cell adhesion</keyword>
<keyword evidence="3" id="KW-0677">Repeat</keyword>
<evidence type="ECO:0000313" key="14">
    <source>
        <dbReference type="RefSeq" id="XP_035828937.1"/>
    </source>
</evidence>
<dbReference type="PANTHER" id="PTHR24025">
    <property type="entry name" value="DESMOGLEIN FAMILY MEMBER"/>
    <property type="match status" value="1"/>
</dbReference>
<feature type="domain" description="Cadherin" evidence="12">
    <location>
        <begin position="386"/>
        <end position="490"/>
    </location>
</feature>
<evidence type="ECO:0000313" key="13">
    <source>
        <dbReference type="Proteomes" id="UP000694888"/>
    </source>
</evidence>
<keyword evidence="4 8" id="KW-0106">Calcium</keyword>
<evidence type="ECO:0000256" key="4">
    <source>
        <dbReference type="ARBA" id="ARBA00022837"/>
    </source>
</evidence>
<dbReference type="Pfam" id="PF00028">
    <property type="entry name" value="Cadherin"/>
    <property type="match status" value="1"/>
</dbReference>
<feature type="domain" description="Cadherin" evidence="12">
    <location>
        <begin position="800"/>
        <end position="905"/>
    </location>
</feature>
<evidence type="ECO:0000256" key="1">
    <source>
        <dbReference type="ARBA" id="ARBA00004370"/>
    </source>
</evidence>
<proteinExistence type="predicted"/>
<evidence type="ECO:0000256" key="2">
    <source>
        <dbReference type="ARBA" id="ARBA00022692"/>
    </source>
</evidence>
<organism evidence="13 14">
    <name type="scientific">Aplysia californica</name>
    <name type="common">California sea hare</name>
    <dbReference type="NCBI Taxonomy" id="6500"/>
    <lineage>
        <taxon>Eukaryota</taxon>
        <taxon>Metazoa</taxon>
        <taxon>Spiralia</taxon>
        <taxon>Lophotrochozoa</taxon>
        <taxon>Mollusca</taxon>
        <taxon>Gastropoda</taxon>
        <taxon>Heterobranchia</taxon>
        <taxon>Euthyneura</taxon>
        <taxon>Tectipleura</taxon>
        <taxon>Aplysiida</taxon>
        <taxon>Aplysioidea</taxon>
        <taxon>Aplysiidae</taxon>
        <taxon>Aplysia</taxon>
    </lineage>
</organism>
<dbReference type="CDD" id="cd11304">
    <property type="entry name" value="Cadherin_repeat"/>
    <property type="match status" value="6"/>
</dbReference>
<dbReference type="SUPFAM" id="SSF49313">
    <property type="entry name" value="Cadherin-like"/>
    <property type="match status" value="7"/>
</dbReference>
<evidence type="ECO:0000256" key="7">
    <source>
        <dbReference type="ARBA" id="ARBA00023136"/>
    </source>
</evidence>
<evidence type="ECO:0000256" key="11">
    <source>
        <dbReference type="SAM" id="SignalP"/>
    </source>
</evidence>
<dbReference type="PRINTS" id="PR00205">
    <property type="entry name" value="CADHERIN"/>
</dbReference>
<evidence type="ECO:0000256" key="8">
    <source>
        <dbReference type="PROSITE-ProRule" id="PRU00043"/>
    </source>
</evidence>
<feature type="chain" id="PRO_5045508269" evidence="11">
    <location>
        <begin position="22"/>
        <end position="1001"/>
    </location>
</feature>
<feature type="domain" description="Cadherin" evidence="12">
    <location>
        <begin position="694"/>
        <end position="799"/>
    </location>
</feature>
<dbReference type="GeneID" id="101849254"/>
<evidence type="ECO:0000256" key="3">
    <source>
        <dbReference type="ARBA" id="ARBA00022737"/>
    </source>
</evidence>
<dbReference type="PANTHER" id="PTHR24025:SF31">
    <property type="entry name" value="NEURAL-CADHERIN"/>
    <property type="match status" value="1"/>
</dbReference>
<dbReference type="SMART" id="SM00112">
    <property type="entry name" value="CA"/>
    <property type="match status" value="7"/>
</dbReference>
<evidence type="ECO:0000256" key="5">
    <source>
        <dbReference type="ARBA" id="ARBA00022889"/>
    </source>
</evidence>
<evidence type="ECO:0000256" key="9">
    <source>
        <dbReference type="SAM" id="MobiDB-lite"/>
    </source>
</evidence>
<dbReference type="InterPro" id="IPR002126">
    <property type="entry name" value="Cadherin-like_dom"/>
</dbReference>
<feature type="signal peptide" evidence="11">
    <location>
        <begin position="1"/>
        <end position="21"/>
    </location>
</feature>
<feature type="transmembrane region" description="Helical" evidence="10">
    <location>
        <begin position="906"/>
        <end position="932"/>
    </location>
</feature>
<name>A0ABM1W2P4_APLCA</name>
<feature type="region of interest" description="Disordered" evidence="9">
    <location>
        <begin position="948"/>
        <end position="968"/>
    </location>
</feature>
<evidence type="ECO:0000256" key="6">
    <source>
        <dbReference type="ARBA" id="ARBA00022989"/>
    </source>
</evidence>
<dbReference type="PROSITE" id="PS00232">
    <property type="entry name" value="CADHERIN_1"/>
    <property type="match status" value="1"/>
</dbReference>
<dbReference type="InterPro" id="IPR020894">
    <property type="entry name" value="Cadherin_CS"/>
</dbReference>
<keyword evidence="14" id="KW-0675">Receptor</keyword>
<dbReference type="InterPro" id="IPR015919">
    <property type="entry name" value="Cadherin-like_sf"/>
</dbReference>
<feature type="domain" description="Cadherin" evidence="12">
    <location>
        <begin position="491"/>
        <end position="590"/>
    </location>
</feature>
<keyword evidence="2 10" id="KW-0812">Transmembrane</keyword>
<feature type="domain" description="Cadherin" evidence="12">
    <location>
        <begin position="303"/>
        <end position="385"/>
    </location>
</feature>
<protein>
    <submittedName>
        <fullName evidence="14">Cadherin EGF LAG seven-pass G-type receptor 2</fullName>
    </submittedName>
</protein>
<feature type="domain" description="Cadherin" evidence="12">
    <location>
        <begin position="206"/>
        <end position="285"/>
    </location>
</feature>
<dbReference type="Pfam" id="PF17963">
    <property type="entry name" value="Big_9"/>
    <property type="match status" value="1"/>
</dbReference>
<reference evidence="14" key="1">
    <citation type="submission" date="2025-08" db="UniProtKB">
        <authorList>
            <consortium name="RefSeq"/>
        </authorList>
    </citation>
    <scope>IDENTIFICATION</scope>
</reference>
<keyword evidence="13" id="KW-1185">Reference proteome</keyword>
<sequence>MSFKRLLLLSFAFSFCSQVQGTQCNSDIVGNSPLASYLASLGSESGALLVCTHSDCQVGCCGYVESWSLTPGITGDLVFQIWRPTGGGALEYSLVGENSVTIASGADSYFSFTGADRIYVQSGDVIGWYTPGNNIILHTAYGGGATVSETYVMTVSQPSVGNTLTLSGLVQNNVYSIYATVGPPSSPTFSNLDHTVTGHKLSFVVGATVYTVLALDTDTADTVTYSLTSTTPTSDLSLDTSTGAVAFTTSPTLGTYTLSIRASDDCGNTVDGTLTIEVTNQDPTFSNLDHTLSQPKGDFSVSTTVYTVLATDVDSGTDGDSLTYSLTSVTPTADFSITSGTGAVSPSTSALTLGTYTLSVMASDCCGGTASGTLTIEVINNGPVIESLPAAVDVSESAVDETVLHTLTVSDLDGDDITCSVSSSPSGPFSTKFVYDNGNLTSAVILQASPSLSASTTSSYELTVTCQDTSSASDSNTLYVYVTQNSVPVISNLQNMTTISSNLSSGSEVFRVLATDPEGDQTFFSLTCVTPASPCPFQIYSTGAILLSSSLTGTSTAGYEVDVTVNDGQTTSGTHRLTVLVEDLNTAPSLTNLPATVQIGEDTAIGSAIFTASVYDEDGGSGHTFTYSFTPPAGTGIFNTDATSGAITLAAGLNYQSQDKSYNVTVTVQDTQSSSSSAVLTIDIVEVNQAPVLYQTSYQVEQGEGSAGTSFPSPGYNVWDPDGDTLTYSFGTAANTTTTGFLINSTTGDISYAVDMDFEDTSRSTLYTWPIVISDPDSLSVTATLTVSVTDVNDNTPSFSSSSYSTTIHSDVPLGTTVLTVNATDADTSSEFRQLTFSVQSSSSPFRIDNNGNLFVYSSLQGSEESVQTLTIKVSNPDINSSDSASVSVYVYGPAGESFFDKPGNIAWVTVLSVLLGSLLLAGLAYLGYWAFTNHFAAPVSYPVKQVAPHDTKLNPPPSRQLSTSHTRTTITTGRVTPSDVRIMEHRWEAWGNKTFEDGNF</sequence>
<comment type="subcellular location">
    <subcellularLocation>
        <location evidence="1">Membrane</location>
    </subcellularLocation>
</comment>
<feature type="domain" description="Cadherin" evidence="12">
    <location>
        <begin position="591"/>
        <end position="693"/>
    </location>
</feature>
<dbReference type="PROSITE" id="PS50268">
    <property type="entry name" value="CADHERIN_2"/>
    <property type="match status" value="7"/>
</dbReference>
<keyword evidence="7 10" id="KW-0472">Membrane</keyword>